<evidence type="ECO:0000313" key="5">
    <source>
        <dbReference type="Proteomes" id="UP001595921"/>
    </source>
</evidence>
<comment type="caution">
    <text evidence="4">The sequence shown here is derived from an EMBL/GenBank/DDBJ whole genome shotgun (WGS) entry which is preliminary data.</text>
</comment>
<dbReference type="InterPro" id="IPR013785">
    <property type="entry name" value="Aldolase_TIM"/>
</dbReference>
<dbReference type="PANTHER" id="PTHR43656:SF2">
    <property type="entry name" value="BINDING OXIDOREDUCTASE, PUTATIVE (AFU_ORTHOLOGUE AFUA_2G08260)-RELATED"/>
    <property type="match status" value="1"/>
</dbReference>
<dbReference type="InterPro" id="IPR051799">
    <property type="entry name" value="NADH_flavin_oxidoreductase"/>
</dbReference>
<dbReference type="Pfam" id="PF00724">
    <property type="entry name" value="Oxidored_FMN"/>
    <property type="match status" value="1"/>
</dbReference>
<evidence type="ECO:0000259" key="3">
    <source>
        <dbReference type="Pfam" id="PF00724"/>
    </source>
</evidence>
<dbReference type="CDD" id="cd02803">
    <property type="entry name" value="OYE_like_FMN_family"/>
    <property type="match status" value="1"/>
</dbReference>
<accession>A0ABD5PH86</accession>
<gene>
    <name evidence="4" type="ORF">ACFO0N_17845</name>
</gene>
<dbReference type="Gene3D" id="3.20.20.70">
    <property type="entry name" value="Aldolase class I"/>
    <property type="match status" value="1"/>
</dbReference>
<organism evidence="4 5">
    <name type="scientific">Halobium salinum</name>
    <dbReference type="NCBI Taxonomy" id="1364940"/>
    <lineage>
        <taxon>Archaea</taxon>
        <taxon>Methanobacteriati</taxon>
        <taxon>Methanobacteriota</taxon>
        <taxon>Stenosarchaea group</taxon>
        <taxon>Halobacteria</taxon>
        <taxon>Halobacteriales</taxon>
        <taxon>Haloferacaceae</taxon>
        <taxon>Halobium</taxon>
    </lineage>
</organism>
<dbReference type="Proteomes" id="UP001595921">
    <property type="component" value="Unassembled WGS sequence"/>
</dbReference>
<dbReference type="EMBL" id="JBHSDS010000008">
    <property type="protein sequence ID" value="MFC4359811.1"/>
    <property type="molecule type" value="Genomic_DNA"/>
</dbReference>
<reference evidence="4 5" key="1">
    <citation type="journal article" date="2019" name="Int. J. Syst. Evol. Microbiol.">
        <title>The Global Catalogue of Microorganisms (GCM) 10K type strain sequencing project: providing services to taxonomists for standard genome sequencing and annotation.</title>
        <authorList>
            <consortium name="The Broad Institute Genomics Platform"/>
            <consortium name="The Broad Institute Genome Sequencing Center for Infectious Disease"/>
            <person name="Wu L."/>
            <person name="Ma J."/>
        </authorList>
    </citation>
    <scope>NUCLEOTIDE SEQUENCE [LARGE SCALE GENOMIC DNA]</scope>
    <source>
        <strain evidence="4 5">CGMCC 1.12553</strain>
    </source>
</reference>
<dbReference type="AlphaFoldDB" id="A0ABD5PH86"/>
<name>A0ABD5PH86_9EURY</name>
<protein>
    <submittedName>
        <fullName evidence="4">NADH:flavin oxidoreductase</fullName>
    </submittedName>
</protein>
<feature type="domain" description="NADH:flavin oxidoreductase/NADH oxidase N-terminal" evidence="3">
    <location>
        <begin position="6"/>
        <end position="350"/>
    </location>
</feature>
<dbReference type="RefSeq" id="WP_267621228.1">
    <property type="nucleotide sequence ID" value="NZ_JAODIW010000006.1"/>
</dbReference>
<keyword evidence="1" id="KW-0285">Flavoprotein</keyword>
<evidence type="ECO:0000313" key="4">
    <source>
        <dbReference type="EMBL" id="MFC4359811.1"/>
    </source>
</evidence>
<sequence length="376" mass="40063">MTDDPLFESFDLDGLDLDNRVGLAPMTRTSATDDGHATDEMARYYAKFAEGGFSFLVTEGIYTDTDHSQGYANQPGLATDEQADSWEPVVDRVHDAGAPVFAQLMHAGALVQGNRWTDETVGPSAVRPKGEQLEMYGGEGQFAEPQELSTDELDGIRETFVVAAERAAEAGFDGVEVHGANGYLLDQFLTAYTNQRDDEYGGDVESRVRFPTEVLQAVADATPDGFVVGVRLSQSKVNDPDYRWEGEAEAEAVFDAFSAAGADYLHVTEADVTAPAFEGDAGDTGDGGNETDATLAELAAEYGDAPVVANGGLEDPEAARATVEAGADLITLGTGALANPDWPTRVENDEPLADLDFERVLQPDASIDDSEVPSDD</sequence>
<evidence type="ECO:0000256" key="1">
    <source>
        <dbReference type="ARBA" id="ARBA00022630"/>
    </source>
</evidence>
<dbReference type="GO" id="GO:0016491">
    <property type="term" value="F:oxidoreductase activity"/>
    <property type="evidence" value="ECO:0007669"/>
    <property type="project" value="UniProtKB-KW"/>
</dbReference>
<dbReference type="InterPro" id="IPR001155">
    <property type="entry name" value="OxRdtase_FMN_N"/>
</dbReference>
<dbReference type="PANTHER" id="PTHR43656">
    <property type="entry name" value="BINDING OXIDOREDUCTASE, PUTATIVE (AFU_ORTHOLOGUE AFUA_2G08260)-RELATED"/>
    <property type="match status" value="1"/>
</dbReference>
<keyword evidence="5" id="KW-1185">Reference proteome</keyword>
<dbReference type="SUPFAM" id="SSF51395">
    <property type="entry name" value="FMN-linked oxidoreductases"/>
    <property type="match status" value="1"/>
</dbReference>
<evidence type="ECO:0000256" key="2">
    <source>
        <dbReference type="ARBA" id="ARBA00023002"/>
    </source>
</evidence>
<proteinExistence type="predicted"/>
<keyword evidence="2" id="KW-0560">Oxidoreductase</keyword>